<dbReference type="Gene3D" id="1.10.10.10">
    <property type="entry name" value="Winged helix-like DNA-binding domain superfamily/Winged helix DNA-binding domain"/>
    <property type="match status" value="1"/>
</dbReference>
<organism evidence="1 2">
    <name type="scientific">Streptococcus lutetiensis 033</name>
    <dbReference type="NCBI Taxonomy" id="1076934"/>
    <lineage>
        <taxon>Bacteria</taxon>
        <taxon>Bacillati</taxon>
        <taxon>Bacillota</taxon>
        <taxon>Bacilli</taxon>
        <taxon>Lactobacillales</taxon>
        <taxon>Streptococcaceae</taxon>
        <taxon>Streptococcus</taxon>
    </lineage>
</organism>
<gene>
    <name evidence="1" type="ORF">KE3_1529</name>
</gene>
<dbReference type="SUPFAM" id="SSF46785">
    <property type="entry name" value="Winged helix' DNA-binding domain"/>
    <property type="match status" value="1"/>
</dbReference>
<dbReference type="AlphaFoldDB" id="A0AB33ANC0"/>
<proteinExistence type="predicted"/>
<dbReference type="InterPro" id="IPR036390">
    <property type="entry name" value="WH_DNA-bd_sf"/>
</dbReference>
<dbReference type="KEGG" id="slu:KE3_1529"/>
<name>A0AB33ANC0_9STRE</name>
<protein>
    <recommendedName>
        <fullName evidence="3">HTH marR-type domain-containing protein</fullName>
    </recommendedName>
</protein>
<evidence type="ECO:0000313" key="2">
    <source>
        <dbReference type="Proteomes" id="UP000015268"/>
    </source>
</evidence>
<dbReference type="EMBL" id="CP003025">
    <property type="protein sequence ID" value="AGS06000.1"/>
    <property type="molecule type" value="Genomic_DNA"/>
</dbReference>
<keyword evidence="2" id="KW-1185">Reference proteome</keyword>
<evidence type="ECO:0008006" key="3">
    <source>
        <dbReference type="Google" id="ProtNLM"/>
    </source>
</evidence>
<sequence>MLCIAAPSMTRLIEKLVHKDLVKVVYKGHTKRVYITDKGREIIPIIGEVFHKTPLDFMKLSQPCDFNNLIDQINHLTNQLK</sequence>
<reference evidence="1 2" key="1">
    <citation type="journal article" date="2013" name="BMC Microbiol.">
        <title>Dynamics of fecal microbial communities in children with diarrhea of unknown etiology and genomic analysis of associated Streptococcus lutetiensis.</title>
        <authorList>
            <person name="Jin D."/>
            <person name="Chen C."/>
            <person name="Li L."/>
            <person name="Lu S."/>
            <person name="Li Z."/>
            <person name="Zhou Z."/>
            <person name="Jing H."/>
            <person name="Xu Y."/>
            <person name="Du P."/>
            <person name="Wang H."/>
            <person name="Xiong Y."/>
            <person name="Zheng H."/>
            <person name="Bai X."/>
            <person name="Sun H."/>
            <person name="Wang L."/>
            <person name="Ye C."/>
            <person name="Gottschalk M."/>
            <person name="Xu J."/>
        </authorList>
    </citation>
    <scope>NUCLEOTIDE SEQUENCE [LARGE SCALE GENOMIC DNA]</scope>
    <source>
        <strain evidence="1 2">033</strain>
    </source>
</reference>
<dbReference type="InterPro" id="IPR036388">
    <property type="entry name" value="WH-like_DNA-bd_sf"/>
</dbReference>
<accession>A0AB33ANC0</accession>
<dbReference type="Proteomes" id="UP000015268">
    <property type="component" value="Chromosome"/>
</dbReference>
<evidence type="ECO:0000313" key="1">
    <source>
        <dbReference type="EMBL" id="AGS06000.1"/>
    </source>
</evidence>